<evidence type="ECO:0000256" key="1">
    <source>
        <dbReference type="SAM" id="Phobius"/>
    </source>
</evidence>
<evidence type="ECO:0000313" key="2">
    <source>
        <dbReference type="EMBL" id="CAD8073890.1"/>
    </source>
</evidence>
<gene>
    <name evidence="2" type="ORF">PPRIM_AZ9-3.1.T0510294</name>
</gene>
<dbReference type="AlphaFoldDB" id="A0A8S1M0G5"/>
<accession>A0A8S1M0G5</accession>
<evidence type="ECO:0008006" key="4">
    <source>
        <dbReference type="Google" id="ProtNLM"/>
    </source>
</evidence>
<keyword evidence="3" id="KW-1185">Reference proteome</keyword>
<dbReference type="GO" id="GO:0008270">
    <property type="term" value="F:zinc ion binding"/>
    <property type="evidence" value="ECO:0007669"/>
    <property type="project" value="TreeGrafter"/>
</dbReference>
<dbReference type="Proteomes" id="UP000688137">
    <property type="component" value="Unassembled WGS sequence"/>
</dbReference>
<protein>
    <recommendedName>
        <fullName evidence="4">Transmembrane protein</fullName>
    </recommendedName>
</protein>
<feature type="transmembrane region" description="Helical" evidence="1">
    <location>
        <begin position="33"/>
        <end position="56"/>
    </location>
</feature>
<reference evidence="2" key="1">
    <citation type="submission" date="2021-01" db="EMBL/GenBank/DDBJ databases">
        <authorList>
            <consortium name="Genoscope - CEA"/>
            <person name="William W."/>
        </authorList>
    </citation>
    <scope>NUCLEOTIDE SEQUENCE</scope>
</reference>
<dbReference type="EMBL" id="CAJJDM010000051">
    <property type="protein sequence ID" value="CAD8073890.1"/>
    <property type="molecule type" value="Genomic_DNA"/>
</dbReference>
<evidence type="ECO:0000313" key="3">
    <source>
        <dbReference type="Proteomes" id="UP000688137"/>
    </source>
</evidence>
<proteinExistence type="predicted"/>
<keyword evidence="1" id="KW-1133">Transmembrane helix</keyword>
<sequence>MKNFLNQLEKLDIFGVPISLLTNKENEKFQSKLGGITTIIVSSLSLIYFLYIFILWNNNQLAPTISSKQEILGYAEFELKESVIEIQLLDFLGDIDPFKKENNIITPLLFTFINTSILEEPIPLFSSEDQPYRIELKNLTIVLNSLSNQDLMNQQQRQYSIVLARCSQDYNIFGSYCADENTINDYLSRFHGFLYINIYLSKLNIVTKEFEQLKKQYYTGFDANKPFYSQIMLKQQKTIIDDGILFNNYEEYNFLNNYEIISQETDLKFAAKVINLTSNFSYDFDSYGCYLFRIDNISIIEEVSYPKLGQVLAQIGSIIQLIFLLKHIIIYYNNLLLENLLFNSIIKMYYPEFKEYKFNLLNQIQISNKNINNIQIPFHILSKMHQTLLKGARKKCRLLNVLYEISRIQFILQEKFGDQFLFQSHQMGSKLVYKEIEQDNQRKSNRLQIKPFDSMEIENQSLCIEQLELFIQQQ</sequence>
<dbReference type="PANTHER" id="PTHR12621:SF7">
    <property type="entry name" value="CYSTEINE AND HISTIDINE-RICH DOMAIN-CONTAINING PROTEIN 1"/>
    <property type="match status" value="1"/>
</dbReference>
<organism evidence="2 3">
    <name type="scientific">Paramecium primaurelia</name>
    <dbReference type="NCBI Taxonomy" id="5886"/>
    <lineage>
        <taxon>Eukaryota</taxon>
        <taxon>Sar</taxon>
        <taxon>Alveolata</taxon>
        <taxon>Ciliophora</taxon>
        <taxon>Intramacronucleata</taxon>
        <taxon>Oligohymenophorea</taxon>
        <taxon>Peniculida</taxon>
        <taxon>Parameciidae</taxon>
        <taxon>Paramecium</taxon>
    </lineage>
</organism>
<dbReference type="PANTHER" id="PTHR12621">
    <property type="entry name" value="CYSTEINE AND HISTIDINE-RICH DOMAIN CHORD -CONTAINING PROTEIN"/>
    <property type="match status" value="1"/>
</dbReference>
<name>A0A8S1M0G5_PARPR</name>
<keyword evidence="1" id="KW-0472">Membrane</keyword>
<comment type="caution">
    <text evidence="2">The sequence shown here is derived from an EMBL/GenBank/DDBJ whole genome shotgun (WGS) entry which is preliminary data.</text>
</comment>
<keyword evidence="1" id="KW-0812">Transmembrane</keyword>